<proteinExistence type="predicted"/>
<protein>
    <submittedName>
        <fullName evidence="1">Uncharacterized protein</fullName>
    </submittedName>
</protein>
<dbReference type="AlphaFoldDB" id="A0A0L9V3L2"/>
<evidence type="ECO:0000313" key="2">
    <source>
        <dbReference type="Proteomes" id="UP000053144"/>
    </source>
</evidence>
<dbReference type="Gramene" id="KOM49655">
    <property type="protein sequence ID" value="KOM49655"/>
    <property type="gene ID" value="LR48_Vigan08g048200"/>
</dbReference>
<gene>
    <name evidence="1" type="ORF">LR48_Vigan08g048200</name>
</gene>
<sequence>MGPKRPFRDAERQSSCNVSRLGVLPRALSATTLASSPEHPKGEGFLFPEWLTHQGLAEFVQMKGDCYPELVEVFYNNLKVINGDIHLWVKGVDIIVNDDVWLLVAGIKAESYMSLMKDSLHN</sequence>
<dbReference type="EMBL" id="CM003378">
    <property type="protein sequence ID" value="KOM49655.1"/>
    <property type="molecule type" value="Genomic_DNA"/>
</dbReference>
<evidence type="ECO:0000313" key="1">
    <source>
        <dbReference type="EMBL" id="KOM49655.1"/>
    </source>
</evidence>
<accession>A0A0L9V3L2</accession>
<reference evidence="2" key="1">
    <citation type="journal article" date="2015" name="Proc. Natl. Acad. Sci. U.S.A.">
        <title>Genome sequencing of adzuki bean (Vigna angularis) provides insight into high starch and low fat accumulation and domestication.</title>
        <authorList>
            <person name="Yang K."/>
            <person name="Tian Z."/>
            <person name="Chen C."/>
            <person name="Luo L."/>
            <person name="Zhao B."/>
            <person name="Wang Z."/>
            <person name="Yu L."/>
            <person name="Li Y."/>
            <person name="Sun Y."/>
            <person name="Li W."/>
            <person name="Chen Y."/>
            <person name="Li Y."/>
            <person name="Zhang Y."/>
            <person name="Ai D."/>
            <person name="Zhao J."/>
            <person name="Shang C."/>
            <person name="Ma Y."/>
            <person name="Wu B."/>
            <person name="Wang M."/>
            <person name="Gao L."/>
            <person name="Sun D."/>
            <person name="Zhang P."/>
            <person name="Guo F."/>
            <person name="Wang W."/>
            <person name="Li Y."/>
            <person name="Wang J."/>
            <person name="Varshney R.K."/>
            <person name="Wang J."/>
            <person name="Ling H.Q."/>
            <person name="Wan P."/>
        </authorList>
    </citation>
    <scope>NUCLEOTIDE SEQUENCE</scope>
    <source>
        <strain evidence="2">cv. Jingnong 6</strain>
    </source>
</reference>
<name>A0A0L9V3L2_PHAAN</name>
<dbReference type="Proteomes" id="UP000053144">
    <property type="component" value="Chromosome 8"/>
</dbReference>
<organism evidence="1 2">
    <name type="scientific">Phaseolus angularis</name>
    <name type="common">Azuki bean</name>
    <name type="synonym">Vigna angularis</name>
    <dbReference type="NCBI Taxonomy" id="3914"/>
    <lineage>
        <taxon>Eukaryota</taxon>
        <taxon>Viridiplantae</taxon>
        <taxon>Streptophyta</taxon>
        <taxon>Embryophyta</taxon>
        <taxon>Tracheophyta</taxon>
        <taxon>Spermatophyta</taxon>
        <taxon>Magnoliopsida</taxon>
        <taxon>eudicotyledons</taxon>
        <taxon>Gunneridae</taxon>
        <taxon>Pentapetalae</taxon>
        <taxon>rosids</taxon>
        <taxon>fabids</taxon>
        <taxon>Fabales</taxon>
        <taxon>Fabaceae</taxon>
        <taxon>Papilionoideae</taxon>
        <taxon>50 kb inversion clade</taxon>
        <taxon>NPAAA clade</taxon>
        <taxon>indigoferoid/millettioid clade</taxon>
        <taxon>Phaseoleae</taxon>
        <taxon>Vigna</taxon>
    </lineage>
</organism>